<dbReference type="InterPro" id="IPR022893">
    <property type="entry name" value="Shikimate_DH_fam"/>
</dbReference>
<comment type="function">
    <text evidence="8">Involved in the biosynthesis of the chorismate, which leads to the biosynthesis of aromatic amino acids. Catalyzes the reversible NADPH linked reduction of 3-dehydroshikimate (DHSA) to yield shikimate (SA).</text>
</comment>
<accession>A0ABQ5NJI0</accession>
<dbReference type="RefSeq" id="WP_264988289.1">
    <property type="nucleotide sequence ID" value="NZ_BRZA01000002.1"/>
</dbReference>
<dbReference type="Gene3D" id="3.40.50.10860">
    <property type="entry name" value="Leucine Dehydrogenase, chain A, domain 1"/>
    <property type="match status" value="1"/>
</dbReference>
<feature type="binding site" evidence="8">
    <location>
        <position position="247"/>
    </location>
    <ligand>
        <name>shikimate</name>
        <dbReference type="ChEBI" id="CHEBI:36208"/>
    </ligand>
</feature>
<comment type="pathway">
    <text evidence="1 8">Metabolic intermediate biosynthesis; chorismate biosynthesis; chorismate from D-erythrose 4-phosphate and phosphoenolpyruvate: step 4/7.</text>
</comment>
<evidence type="ECO:0000256" key="4">
    <source>
        <dbReference type="ARBA" id="ARBA00022857"/>
    </source>
</evidence>
<dbReference type="CDD" id="cd01065">
    <property type="entry name" value="NAD_bind_Shikimate_DH"/>
    <property type="match status" value="1"/>
</dbReference>
<evidence type="ECO:0000313" key="12">
    <source>
        <dbReference type="EMBL" id="GLC88525.1"/>
    </source>
</evidence>
<proteinExistence type="inferred from homology"/>
<name>A0ABQ5NJI0_9BACI</name>
<feature type="binding site" evidence="8">
    <location>
        <begin position="15"/>
        <end position="17"/>
    </location>
    <ligand>
        <name>shikimate</name>
        <dbReference type="ChEBI" id="CHEBI:36208"/>
    </ligand>
</feature>
<dbReference type="InterPro" id="IPR041121">
    <property type="entry name" value="SDH_C"/>
</dbReference>
<reference evidence="12" key="1">
    <citation type="submission" date="2022-08" db="EMBL/GenBank/DDBJ databases">
        <title>Draft genome sequence of Lysinibacillus sp. strain KH24.</title>
        <authorList>
            <person name="Kanbe H."/>
            <person name="Itoh H."/>
        </authorList>
    </citation>
    <scope>NUCLEOTIDE SEQUENCE</scope>
    <source>
        <strain evidence="12">KH24</strain>
    </source>
</reference>
<dbReference type="NCBIfam" id="TIGR00507">
    <property type="entry name" value="aroE"/>
    <property type="match status" value="1"/>
</dbReference>
<comment type="subunit">
    <text evidence="8">Homodimer.</text>
</comment>
<feature type="domain" description="Shikimate dehydrogenase substrate binding N-terminal" evidence="10">
    <location>
        <begin position="7"/>
        <end position="89"/>
    </location>
</feature>
<keyword evidence="5 8" id="KW-0560">Oxidoreductase</keyword>
<keyword evidence="6 8" id="KW-0057">Aromatic amino acid biosynthesis</keyword>
<comment type="caution">
    <text evidence="12">The sequence shown here is derived from an EMBL/GenBank/DDBJ whole genome shotgun (WGS) entry which is preliminary data.</text>
</comment>
<comment type="caution">
    <text evidence="8">Lacks conserved residue(s) required for the propagation of feature annotation.</text>
</comment>
<dbReference type="SUPFAM" id="SSF53223">
    <property type="entry name" value="Aminoacid dehydrogenase-like, N-terminal domain"/>
    <property type="match status" value="1"/>
</dbReference>
<dbReference type="InterPro" id="IPR036291">
    <property type="entry name" value="NAD(P)-bd_dom_sf"/>
</dbReference>
<evidence type="ECO:0000256" key="5">
    <source>
        <dbReference type="ARBA" id="ARBA00023002"/>
    </source>
</evidence>
<feature type="domain" description="SDH C-terminal" evidence="11">
    <location>
        <begin position="240"/>
        <end position="266"/>
    </location>
</feature>
<dbReference type="PANTHER" id="PTHR21089:SF1">
    <property type="entry name" value="BIFUNCTIONAL 3-DEHYDROQUINATE DEHYDRATASE_SHIKIMATE DEHYDROGENASE, CHLOROPLASTIC"/>
    <property type="match status" value="1"/>
</dbReference>
<dbReference type="InterPro" id="IPR011342">
    <property type="entry name" value="Shikimate_DH"/>
</dbReference>
<evidence type="ECO:0000256" key="6">
    <source>
        <dbReference type="ARBA" id="ARBA00023141"/>
    </source>
</evidence>
<dbReference type="Pfam" id="PF01488">
    <property type="entry name" value="Shikimate_DH"/>
    <property type="match status" value="1"/>
</dbReference>
<protein>
    <recommendedName>
        <fullName evidence="2 8">Shikimate dehydrogenase (NADP(+))</fullName>
        <shortName evidence="8">SDH</shortName>
        <ecNumber evidence="2 8">1.1.1.25</ecNumber>
    </recommendedName>
</protein>
<evidence type="ECO:0000256" key="7">
    <source>
        <dbReference type="ARBA" id="ARBA00049442"/>
    </source>
</evidence>
<feature type="binding site" evidence="8">
    <location>
        <position position="62"/>
    </location>
    <ligand>
        <name>shikimate</name>
        <dbReference type="ChEBI" id="CHEBI:36208"/>
    </ligand>
</feature>
<feature type="binding site" evidence="8">
    <location>
        <begin position="128"/>
        <end position="132"/>
    </location>
    <ligand>
        <name>NADP(+)</name>
        <dbReference type="ChEBI" id="CHEBI:58349"/>
    </ligand>
</feature>
<dbReference type="HAMAP" id="MF_00222">
    <property type="entry name" value="Shikimate_DH_AroE"/>
    <property type="match status" value="1"/>
</dbReference>
<feature type="active site" description="Proton acceptor" evidence="8">
    <location>
        <position position="66"/>
    </location>
</feature>
<evidence type="ECO:0000259" key="9">
    <source>
        <dbReference type="Pfam" id="PF01488"/>
    </source>
</evidence>
<keyword evidence="13" id="KW-1185">Reference proteome</keyword>
<feature type="domain" description="Quinate/shikimate 5-dehydrogenase/glutamyl-tRNA reductase" evidence="9">
    <location>
        <begin position="118"/>
        <end position="192"/>
    </location>
</feature>
<dbReference type="NCBIfam" id="NF001310">
    <property type="entry name" value="PRK00258.1-2"/>
    <property type="match status" value="1"/>
</dbReference>
<feature type="binding site" evidence="8">
    <location>
        <position position="103"/>
    </location>
    <ligand>
        <name>shikimate</name>
        <dbReference type="ChEBI" id="CHEBI:36208"/>
    </ligand>
</feature>
<comment type="similarity">
    <text evidence="8">Belongs to the shikimate dehydrogenase family.</text>
</comment>
<feature type="binding site" evidence="8">
    <location>
        <position position="217"/>
    </location>
    <ligand>
        <name>NADP(+)</name>
        <dbReference type="ChEBI" id="CHEBI:58349"/>
    </ligand>
</feature>
<evidence type="ECO:0000259" key="11">
    <source>
        <dbReference type="Pfam" id="PF18317"/>
    </source>
</evidence>
<dbReference type="Pfam" id="PF08501">
    <property type="entry name" value="Shikimate_dh_N"/>
    <property type="match status" value="1"/>
</dbReference>
<organism evidence="12 13">
    <name type="scientific">Lysinibacillus piscis</name>
    <dbReference type="NCBI Taxonomy" id="2518931"/>
    <lineage>
        <taxon>Bacteria</taxon>
        <taxon>Bacillati</taxon>
        <taxon>Bacillota</taxon>
        <taxon>Bacilli</taxon>
        <taxon>Bacillales</taxon>
        <taxon>Bacillaceae</taxon>
        <taxon>Lysinibacillus</taxon>
    </lineage>
</organism>
<dbReference type="InterPro" id="IPR013708">
    <property type="entry name" value="Shikimate_DH-bd_N"/>
</dbReference>
<evidence type="ECO:0000256" key="8">
    <source>
        <dbReference type="HAMAP-Rule" id="MF_00222"/>
    </source>
</evidence>
<dbReference type="Pfam" id="PF18317">
    <property type="entry name" value="SDH_C"/>
    <property type="match status" value="1"/>
</dbReference>
<evidence type="ECO:0000313" key="13">
    <source>
        <dbReference type="Proteomes" id="UP001065593"/>
    </source>
</evidence>
<dbReference type="Proteomes" id="UP001065593">
    <property type="component" value="Unassembled WGS sequence"/>
</dbReference>
<keyword evidence="3 8" id="KW-0028">Amino-acid biosynthesis</keyword>
<dbReference type="SUPFAM" id="SSF51735">
    <property type="entry name" value="NAD(P)-binding Rossmann-fold domains"/>
    <property type="match status" value="1"/>
</dbReference>
<evidence type="ECO:0000256" key="2">
    <source>
        <dbReference type="ARBA" id="ARBA00012962"/>
    </source>
</evidence>
<dbReference type="PANTHER" id="PTHR21089">
    <property type="entry name" value="SHIKIMATE DEHYDROGENASE"/>
    <property type="match status" value="1"/>
</dbReference>
<dbReference type="Gene3D" id="3.40.50.720">
    <property type="entry name" value="NAD(P)-binding Rossmann-like Domain"/>
    <property type="match status" value="1"/>
</dbReference>
<evidence type="ECO:0000259" key="10">
    <source>
        <dbReference type="Pfam" id="PF08501"/>
    </source>
</evidence>
<evidence type="ECO:0000256" key="1">
    <source>
        <dbReference type="ARBA" id="ARBA00004871"/>
    </source>
</evidence>
<keyword evidence="4 8" id="KW-0521">NADP</keyword>
<evidence type="ECO:0000256" key="3">
    <source>
        <dbReference type="ARBA" id="ARBA00022605"/>
    </source>
</evidence>
<dbReference type="EC" id="1.1.1.25" evidence="2 8"/>
<dbReference type="InterPro" id="IPR046346">
    <property type="entry name" value="Aminoacid_DH-like_N_sf"/>
</dbReference>
<feature type="binding site" evidence="8">
    <location>
        <position position="219"/>
    </location>
    <ligand>
        <name>shikimate</name>
        <dbReference type="ChEBI" id="CHEBI:36208"/>
    </ligand>
</feature>
<gene>
    <name evidence="8 12" type="primary">aroE</name>
    <name evidence="12" type="ORF">LYSBPC_16520</name>
</gene>
<dbReference type="EMBL" id="BRZA01000002">
    <property type="protein sequence ID" value="GLC88525.1"/>
    <property type="molecule type" value="Genomic_DNA"/>
</dbReference>
<comment type="catalytic activity">
    <reaction evidence="7 8">
        <text>shikimate + NADP(+) = 3-dehydroshikimate + NADPH + H(+)</text>
        <dbReference type="Rhea" id="RHEA:17737"/>
        <dbReference type="ChEBI" id="CHEBI:15378"/>
        <dbReference type="ChEBI" id="CHEBI:16630"/>
        <dbReference type="ChEBI" id="CHEBI:36208"/>
        <dbReference type="ChEBI" id="CHEBI:57783"/>
        <dbReference type="ChEBI" id="CHEBI:58349"/>
        <dbReference type="EC" id="1.1.1.25"/>
    </reaction>
</comment>
<feature type="binding site" evidence="8">
    <location>
        <position position="78"/>
    </location>
    <ligand>
        <name>NADP(+)</name>
        <dbReference type="ChEBI" id="CHEBI:58349"/>
    </ligand>
</feature>
<feature type="binding site" evidence="8">
    <location>
        <position position="87"/>
    </location>
    <ligand>
        <name>shikimate</name>
        <dbReference type="ChEBI" id="CHEBI:36208"/>
    </ligand>
</feature>
<feature type="binding site" evidence="8">
    <location>
        <position position="240"/>
    </location>
    <ligand>
        <name>NADP(+)</name>
        <dbReference type="ChEBI" id="CHEBI:58349"/>
    </ligand>
</feature>
<dbReference type="InterPro" id="IPR006151">
    <property type="entry name" value="Shikm_DH/Glu-tRNA_Rdtase"/>
</dbReference>
<sequence length="277" mass="29435">MKKWFAVIGDPIEHSKSPTMHTAWFEEMAIDAAYIPLHVSADNLATAVTALKTLGASGWNVTIPHKTAIIPFLDELDELAEKMGAVNTVVRTAMGTLKGYNTDGVGFVRSLEEAVGTAHKDKPILLIGAGGAARGIAFAMQQQGYMNITIANRTVANAQAIVDEMGVGCAISLTEAEERLADFAVLVQMTSAGLATGSFAMPFSLERLTKGAIVADIVYNPLMTPFLQAAKAQGATIVTGLGMFVHQGAIAFEHWLGRYPNTNSMIVQLQAQLGGQE</sequence>